<evidence type="ECO:0008006" key="9">
    <source>
        <dbReference type="Google" id="ProtNLM"/>
    </source>
</evidence>
<dbReference type="Pfam" id="PF00271">
    <property type="entry name" value="Helicase_C"/>
    <property type="match status" value="1"/>
</dbReference>
<feature type="domain" description="Helicase C-terminal" evidence="6">
    <location>
        <begin position="559"/>
        <end position="724"/>
    </location>
</feature>
<dbReference type="InterPro" id="IPR000330">
    <property type="entry name" value="SNF2_N"/>
</dbReference>
<dbReference type="GO" id="GO:0005524">
    <property type="term" value="F:ATP binding"/>
    <property type="evidence" value="ECO:0007669"/>
    <property type="project" value="InterPro"/>
</dbReference>
<dbReference type="Gene3D" id="3.40.50.300">
    <property type="entry name" value="P-loop containing nucleotide triphosphate hydrolases"/>
    <property type="match status" value="1"/>
</dbReference>
<accession>A0A4Z1HLT6</accession>
<evidence type="ECO:0000259" key="6">
    <source>
        <dbReference type="PROSITE" id="PS51194"/>
    </source>
</evidence>
<dbReference type="AlphaFoldDB" id="A0A4Z1HLT6"/>
<feature type="domain" description="Helicase ATP-binding" evidence="5">
    <location>
        <begin position="201"/>
        <end position="394"/>
    </location>
</feature>
<dbReference type="InterPro" id="IPR038718">
    <property type="entry name" value="SNF2-like_sf"/>
</dbReference>
<dbReference type="InterPro" id="IPR014001">
    <property type="entry name" value="Helicase_ATP-bd"/>
</dbReference>
<organism evidence="7 8">
    <name type="scientific">Botryotinia convoluta</name>
    <dbReference type="NCBI Taxonomy" id="54673"/>
    <lineage>
        <taxon>Eukaryota</taxon>
        <taxon>Fungi</taxon>
        <taxon>Dikarya</taxon>
        <taxon>Ascomycota</taxon>
        <taxon>Pezizomycotina</taxon>
        <taxon>Leotiomycetes</taxon>
        <taxon>Helotiales</taxon>
        <taxon>Sclerotiniaceae</taxon>
        <taxon>Botryotinia</taxon>
    </lineage>
</organism>
<dbReference type="InterPro" id="IPR049730">
    <property type="entry name" value="SNF2/RAD54-like_C"/>
</dbReference>
<dbReference type="InterPro" id="IPR027417">
    <property type="entry name" value="P-loop_NTPase"/>
</dbReference>
<evidence type="ECO:0000313" key="8">
    <source>
        <dbReference type="Proteomes" id="UP000297527"/>
    </source>
</evidence>
<reference evidence="7 8" key="1">
    <citation type="submission" date="2017-12" db="EMBL/GenBank/DDBJ databases">
        <title>Comparative genomics of Botrytis spp.</title>
        <authorList>
            <person name="Valero-Jimenez C.A."/>
            <person name="Tapia P."/>
            <person name="Veloso J."/>
            <person name="Silva-Moreno E."/>
            <person name="Staats M."/>
            <person name="Valdes J.H."/>
            <person name="Van Kan J.A.L."/>
        </authorList>
    </citation>
    <scope>NUCLEOTIDE SEQUENCE [LARGE SCALE GENOMIC DNA]</scope>
    <source>
        <strain evidence="7 8">MUCL11595</strain>
    </source>
</reference>
<sequence>MEEALTMEQVIKSITEITFNPQNQLRAADINAAAASFLKDIRPGRGLKGNVDEEEYFHKGKNRTISEGLAATINEEYSGESTGELSDGGISDIDNVDVGDRPYKPSNTIPDTAEEEFCEELLLEDEDEDEDEANDDTDVRDKLGDKYITVNDEQVGVWDYFGKSHLQHIYELYHIAPIQHPQHMNYQLWDYQLKMIAQSLFVLNGPFRGFLNGSEMGLGKTMEAIVTMWMYREEAGVCVVVCPAAVCRQWVKTVNTAWKEGHGMKAYHLNDANMSAHELQSLGYDVVVMSYNFLEMNARKMKKFPGELALYANNSTAPKPKRPTSAMHTELWRDLCLEPKLLVLDEAQLINKPALSWAKAVARVNAKRTLMLSGTLPRNTWTNIYGYMKLLKGHPFATPGEFLRIFGVPNERNTTRSKLRCLSRFLQGVTIAHPASILRLPGIKIFRISFKLNPKEAWSVSERVQEYKKSNIGSKDHIIDGGDSKEIGLFTYAVQAQVKSAHPMLGEELDARIERLEDAKFRMFSGEDVEEIDYADRHQWLDRVKRRAHLMKESGRVEKIIQLYIYLVSTYPGRKIVIFSCFLKFLDILDEALYQECSIKSSRYDGSIAAEQRIEIENSFRQADPKLPLLITGGSGGVGLNIAYAGIVIQAEPWWNSNTEKQAADRTYRQGQTQEVLVFRMYGVNSEIDAEVVSVANRKVSVNRDLMKVLITTHTEEPKIEELLVYPPVPAVEFPETEKVKGNKRG</sequence>
<evidence type="ECO:0000256" key="2">
    <source>
        <dbReference type="ARBA" id="ARBA00022801"/>
    </source>
</evidence>
<dbReference type="OrthoDB" id="5399953at2759"/>
<dbReference type="CDD" id="cd18793">
    <property type="entry name" value="SF2_C_SNF"/>
    <property type="match status" value="1"/>
</dbReference>
<keyword evidence="3" id="KW-0067">ATP-binding</keyword>
<dbReference type="InterPro" id="IPR050496">
    <property type="entry name" value="SNF2_RAD54_helicase_repair"/>
</dbReference>
<keyword evidence="1" id="KW-0547">Nucleotide-binding</keyword>
<dbReference type="GO" id="GO:0015616">
    <property type="term" value="F:DNA translocase activity"/>
    <property type="evidence" value="ECO:0007669"/>
    <property type="project" value="TreeGrafter"/>
</dbReference>
<dbReference type="GO" id="GO:0016787">
    <property type="term" value="F:hydrolase activity"/>
    <property type="evidence" value="ECO:0007669"/>
    <property type="project" value="UniProtKB-KW"/>
</dbReference>
<protein>
    <recommendedName>
        <fullName evidence="9">Helicase C-terminal domain-containing protein</fullName>
    </recommendedName>
</protein>
<proteinExistence type="predicted"/>
<name>A0A4Z1HLT6_9HELO</name>
<keyword evidence="8" id="KW-1185">Reference proteome</keyword>
<keyword evidence="2" id="KW-0378">Hydrolase</keyword>
<dbReference type="SUPFAM" id="SSF52540">
    <property type="entry name" value="P-loop containing nucleoside triphosphate hydrolases"/>
    <property type="match status" value="2"/>
</dbReference>
<dbReference type="SMART" id="SM00490">
    <property type="entry name" value="HELICc"/>
    <property type="match status" value="1"/>
</dbReference>
<dbReference type="EMBL" id="PQXN01000265">
    <property type="protein sequence ID" value="TGO47700.1"/>
    <property type="molecule type" value="Genomic_DNA"/>
</dbReference>
<feature type="region of interest" description="Disordered" evidence="4">
    <location>
        <begin position="79"/>
        <end position="110"/>
    </location>
</feature>
<dbReference type="Gene3D" id="3.40.50.10810">
    <property type="entry name" value="Tandem AAA-ATPase domain"/>
    <property type="match status" value="1"/>
</dbReference>
<dbReference type="SMART" id="SM00487">
    <property type="entry name" value="DEXDc"/>
    <property type="match status" value="1"/>
</dbReference>
<evidence type="ECO:0000259" key="5">
    <source>
        <dbReference type="PROSITE" id="PS51192"/>
    </source>
</evidence>
<dbReference type="PROSITE" id="PS51194">
    <property type="entry name" value="HELICASE_CTER"/>
    <property type="match status" value="1"/>
</dbReference>
<dbReference type="PANTHER" id="PTHR45629">
    <property type="entry name" value="SNF2/RAD54 FAMILY MEMBER"/>
    <property type="match status" value="1"/>
</dbReference>
<evidence type="ECO:0000313" key="7">
    <source>
        <dbReference type="EMBL" id="TGO47700.1"/>
    </source>
</evidence>
<gene>
    <name evidence="7" type="ORF">BCON_0266g00050</name>
</gene>
<dbReference type="PROSITE" id="PS51192">
    <property type="entry name" value="HELICASE_ATP_BIND_1"/>
    <property type="match status" value="1"/>
</dbReference>
<dbReference type="PANTHER" id="PTHR45629:SF7">
    <property type="entry name" value="DNA EXCISION REPAIR PROTEIN ERCC-6-RELATED"/>
    <property type="match status" value="1"/>
</dbReference>
<dbReference type="Proteomes" id="UP000297527">
    <property type="component" value="Unassembled WGS sequence"/>
</dbReference>
<evidence type="ECO:0000256" key="1">
    <source>
        <dbReference type="ARBA" id="ARBA00022741"/>
    </source>
</evidence>
<dbReference type="Pfam" id="PF00176">
    <property type="entry name" value="SNF2-rel_dom"/>
    <property type="match status" value="1"/>
</dbReference>
<dbReference type="InterPro" id="IPR001650">
    <property type="entry name" value="Helicase_C-like"/>
</dbReference>
<evidence type="ECO:0000256" key="3">
    <source>
        <dbReference type="ARBA" id="ARBA00022840"/>
    </source>
</evidence>
<evidence type="ECO:0000256" key="4">
    <source>
        <dbReference type="SAM" id="MobiDB-lite"/>
    </source>
</evidence>
<comment type="caution">
    <text evidence="7">The sequence shown here is derived from an EMBL/GenBank/DDBJ whole genome shotgun (WGS) entry which is preliminary data.</text>
</comment>